<evidence type="ECO:0000256" key="9">
    <source>
        <dbReference type="ARBA" id="ARBA00061584"/>
    </source>
</evidence>
<dbReference type="SMART" id="SM00671">
    <property type="entry name" value="SEL1"/>
    <property type="match status" value="2"/>
</dbReference>
<feature type="region of interest" description="Disordered" evidence="13">
    <location>
        <begin position="390"/>
        <end position="418"/>
    </location>
</feature>
<comment type="activity regulation">
    <text evidence="12">Undergoes calcium/calmodulin-dependent intramolecular autophosphorylation, and this results in it becoming partially calcium/calmodulin-independent.</text>
</comment>
<gene>
    <name evidence="15" type="ORF">CAMP_LOCUS19029</name>
</gene>
<evidence type="ECO:0000256" key="6">
    <source>
        <dbReference type="ARBA" id="ARBA00022837"/>
    </source>
</evidence>
<keyword evidence="6 12" id="KW-0106">Calcium</keyword>
<keyword evidence="1 12" id="KW-0723">Serine/threonine-protein kinase</keyword>
<evidence type="ECO:0000256" key="4">
    <source>
        <dbReference type="ARBA" id="ARBA00022741"/>
    </source>
</evidence>
<dbReference type="Gene3D" id="3.30.200.20">
    <property type="entry name" value="Phosphorylase Kinase, domain 1"/>
    <property type="match status" value="2"/>
</dbReference>
<keyword evidence="2" id="KW-0597">Phosphoprotein</keyword>
<dbReference type="SMART" id="SM00811">
    <property type="entry name" value="Alpha_kinase"/>
    <property type="match status" value="1"/>
</dbReference>
<dbReference type="GO" id="GO:0004686">
    <property type="term" value="F:elongation factor-2 kinase activity"/>
    <property type="evidence" value="ECO:0007669"/>
    <property type="project" value="UniProtKB-UniRule"/>
</dbReference>
<evidence type="ECO:0000256" key="1">
    <source>
        <dbReference type="ARBA" id="ARBA00022527"/>
    </source>
</evidence>
<feature type="region of interest" description="Disordered" evidence="13">
    <location>
        <begin position="1"/>
        <end position="51"/>
    </location>
</feature>
<proteinExistence type="inferred from homology"/>
<evidence type="ECO:0000259" key="14">
    <source>
        <dbReference type="PROSITE" id="PS51158"/>
    </source>
</evidence>
<evidence type="ECO:0000256" key="8">
    <source>
        <dbReference type="ARBA" id="ARBA00022860"/>
    </source>
</evidence>
<evidence type="ECO:0000256" key="13">
    <source>
        <dbReference type="SAM" id="MobiDB-lite"/>
    </source>
</evidence>
<sequence>MMTEELVNEKPLPISSQSDSEKMRNRTTSSTCSDLVPITDDFTDRPKPAQPFDKEHVKKLMERWRSVARRAQREYIDPWEQFNIQEYPIIRAKRHRYSAIRKQWTEDFVEVRIHPEPFARGAMRECFRMKKLSSITGNNNWAHAQNYVAKRYMQNVDRRTLFDDVKLQMDAKLWAEEYNRYKPPKKIDIVQMCVLEMIDLPESPLYHLEHFIEGNYLKYNSNSGFVSKDARLTPQAFSHFTFERSGHQLMVVDIQGVGDLYTDPQIHTVVGTDYGDGNLGTRGMALFFRSHKCNYICHDMDLSEFELSENEHAELMRTRVTSASGTVYNRKRLTSENIIPVDNRISMEALRRVTVSISHETDSDSSDEHDDDCVCSDCIPEIEDLSDNVCDSEDARSVTSKSSKKSGSNHEEAAEHLRPRKVGFHDLKVIRPDSGHYDSLSIHSSLDAHSLNSSRITGETEREDFWKNARKMSIPANIAALRDVAALQQQEVQSHHFSVLGQIHIDLCRYHELGRFIEEENADANKKAGLATSSAQENKSADLGAINYDKESAVFHLDVARKCGVLEAVLTTANIALGMSHELLKDVTTDDLFGDDDGKENIDLEEFGADLMETAAEMGDKVAMLYMAKAYETGQNLGKSRHTDYKKAVDWYQRVAGFQDDDEENQSSSPMARHELLAKMAEMYKEGGYGLTQDFERAYNLFTEAADAAMEAMNGKLANKYYEKAEMCEY</sequence>
<comment type="catalytic activity">
    <reaction evidence="12">
        <text>[translation elongation factor 2] + ATP = [translation elongation factor 2]-phosphate + ADP + H(+)</text>
        <dbReference type="Rhea" id="RHEA:21436"/>
        <dbReference type="Rhea" id="RHEA-COMP:11268"/>
        <dbReference type="Rhea" id="RHEA-COMP:11269"/>
        <dbReference type="ChEBI" id="CHEBI:15378"/>
        <dbReference type="ChEBI" id="CHEBI:30616"/>
        <dbReference type="ChEBI" id="CHEBI:43176"/>
        <dbReference type="ChEBI" id="CHEBI:68546"/>
        <dbReference type="ChEBI" id="CHEBI:456216"/>
        <dbReference type="EC" id="2.7.11.20"/>
    </reaction>
</comment>
<protein>
    <recommendedName>
        <fullName evidence="11 12">Eukaryotic elongation factor 2 kinase</fullName>
        <ecNumber evidence="10 12">2.7.11.20</ecNumber>
    </recommendedName>
</protein>
<dbReference type="PROSITE" id="PS51158">
    <property type="entry name" value="ALPHA_KINASE"/>
    <property type="match status" value="1"/>
</dbReference>
<evidence type="ECO:0000313" key="16">
    <source>
        <dbReference type="Proteomes" id="UP001152747"/>
    </source>
</evidence>
<evidence type="ECO:0000256" key="10">
    <source>
        <dbReference type="ARBA" id="ARBA00066872"/>
    </source>
</evidence>
<dbReference type="InterPro" id="IPR047588">
    <property type="entry name" value="eEF2K_a_kinase_dom"/>
</dbReference>
<feature type="domain" description="Alpha-type protein kinase" evidence="14">
    <location>
        <begin position="96"/>
        <end position="305"/>
    </location>
</feature>
<dbReference type="Gene3D" id="1.25.40.10">
    <property type="entry name" value="Tetratricopeptide repeat domain"/>
    <property type="match status" value="1"/>
</dbReference>
<dbReference type="CDD" id="cd16967">
    <property type="entry name" value="Alpha_kinase_eEF2K"/>
    <property type="match status" value="1"/>
</dbReference>
<dbReference type="InterPro" id="IPR006597">
    <property type="entry name" value="Sel1-like"/>
</dbReference>
<dbReference type="InterPro" id="IPR017400">
    <property type="entry name" value="eEF-2K"/>
</dbReference>
<dbReference type="PANTHER" id="PTHR45992:SF2">
    <property type="entry name" value="EUKARYOTIC ELONGATION FACTOR 2 KINASE"/>
    <property type="match status" value="1"/>
</dbReference>
<dbReference type="InterPro" id="IPR011990">
    <property type="entry name" value="TPR-like_helical_dom_sf"/>
</dbReference>
<dbReference type="InterPro" id="IPR051852">
    <property type="entry name" value="Alpha-type_PK"/>
</dbReference>
<dbReference type="GO" id="GO:1903013">
    <property type="term" value="P:response to differentiation-inducing factor 1"/>
    <property type="evidence" value="ECO:0007669"/>
    <property type="project" value="TreeGrafter"/>
</dbReference>
<dbReference type="FunFam" id="3.30.200.20:FF:000336">
    <property type="entry name" value="Eukaryotic elongation factor 2 kinase"/>
    <property type="match status" value="1"/>
</dbReference>
<dbReference type="GO" id="GO:0005524">
    <property type="term" value="F:ATP binding"/>
    <property type="evidence" value="ECO:0007669"/>
    <property type="project" value="UniProtKB-UniRule"/>
</dbReference>
<keyword evidence="8 12" id="KW-0112">Calmodulin-binding</keyword>
<dbReference type="SUPFAM" id="SSF81901">
    <property type="entry name" value="HCP-like"/>
    <property type="match status" value="1"/>
</dbReference>
<dbReference type="PIRSF" id="PIRSF038139">
    <property type="entry name" value="Elongation_factor_2_kinase"/>
    <property type="match status" value="1"/>
</dbReference>
<dbReference type="EMBL" id="CANHGI010000006">
    <property type="protein sequence ID" value="CAI5456392.1"/>
    <property type="molecule type" value="Genomic_DNA"/>
</dbReference>
<comment type="subunit">
    <text evidence="12">Monomer or homodimer.</text>
</comment>
<evidence type="ECO:0000256" key="3">
    <source>
        <dbReference type="ARBA" id="ARBA00022679"/>
    </source>
</evidence>
<evidence type="ECO:0000256" key="11">
    <source>
        <dbReference type="ARBA" id="ARBA00067847"/>
    </source>
</evidence>
<dbReference type="InterPro" id="IPR011009">
    <property type="entry name" value="Kinase-like_dom_sf"/>
</dbReference>
<comment type="caution">
    <text evidence="15">The sequence shown here is derived from an EMBL/GenBank/DDBJ whole genome shotgun (WGS) entry which is preliminary data.</text>
</comment>
<keyword evidence="16" id="KW-1185">Reference proteome</keyword>
<evidence type="ECO:0000256" key="12">
    <source>
        <dbReference type="PIRNR" id="PIRNR038139"/>
    </source>
</evidence>
<dbReference type="Pfam" id="PF08238">
    <property type="entry name" value="Sel1"/>
    <property type="match status" value="2"/>
</dbReference>
<keyword evidence="7 12" id="KW-0067">ATP-binding</keyword>
<evidence type="ECO:0000313" key="15">
    <source>
        <dbReference type="EMBL" id="CAI5456392.1"/>
    </source>
</evidence>
<dbReference type="PANTHER" id="PTHR45992">
    <property type="entry name" value="EUKARYOTIC ELONGATION FACTOR 2 KINASE-RELATED"/>
    <property type="match status" value="1"/>
</dbReference>
<dbReference type="FunFam" id="3.20.200.10:FF:000002">
    <property type="entry name" value="Eukaryotic elongation factor 2 kinase"/>
    <property type="match status" value="1"/>
</dbReference>
<feature type="compositionally biased region" description="Basic and acidic residues" evidence="13">
    <location>
        <begin position="408"/>
        <end position="418"/>
    </location>
</feature>
<dbReference type="AlphaFoldDB" id="A0A9P1J4Y6"/>
<evidence type="ECO:0000256" key="2">
    <source>
        <dbReference type="ARBA" id="ARBA00022553"/>
    </source>
</evidence>
<dbReference type="GO" id="GO:0005516">
    <property type="term" value="F:calmodulin binding"/>
    <property type="evidence" value="ECO:0007669"/>
    <property type="project" value="UniProtKB-UniRule"/>
</dbReference>
<feature type="compositionally biased region" description="Basic and acidic residues" evidence="13">
    <location>
        <begin position="42"/>
        <end position="51"/>
    </location>
</feature>
<evidence type="ECO:0000256" key="5">
    <source>
        <dbReference type="ARBA" id="ARBA00022777"/>
    </source>
</evidence>
<organism evidence="15 16">
    <name type="scientific">Caenorhabditis angaria</name>
    <dbReference type="NCBI Taxonomy" id="860376"/>
    <lineage>
        <taxon>Eukaryota</taxon>
        <taxon>Metazoa</taxon>
        <taxon>Ecdysozoa</taxon>
        <taxon>Nematoda</taxon>
        <taxon>Chromadorea</taxon>
        <taxon>Rhabditida</taxon>
        <taxon>Rhabditina</taxon>
        <taxon>Rhabditomorpha</taxon>
        <taxon>Rhabditoidea</taxon>
        <taxon>Rhabditidae</taxon>
        <taxon>Peloderinae</taxon>
        <taxon>Caenorhabditis</taxon>
    </lineage>
</organism>
<dbReference type="EC" id="2.7.11.20" evidence="10 12"/>
<keyword evidence="3 12" id="KW-0808">Transferase</keyword>
<comment type="similarity">
    <text evidence="9 12">Belongs to the protein kinase superfamily. Alpha-type protein kinase family.</text>
</comment>
<dbReference type="GO" id="GO:0031037">
    <property type="term" value="P:myosin II filament disassembly"/>
    <property type="evidence" value="ECO:0007669"/>
    <property type="project" value="TreeGrafter"/>
</dbReference>
<dbReference type="Proteomes" id="UP001152747">
    <property type="component" value="Unassembled WGS sequence"/>
</dbReference>
<dbReference type="Pfam" id="PF02816">
    <property type="entry name" value="Alpha_kinase"/>
    <property type="match status" value="1"/>
</dbReference>
<dbReference type="SUPFAM" id="SSF56112">
    <property type="entry name" value="Protein kinase-like (PK-like)"/>
    <property type="match status" value="1"/>
</dbReference>
<reference evidence="15" key="1">
    <citation type="submission" date="2022-11" db="EMBL/GenBank/DDBJ databases">
        <authorList>
            <person name="Kikuchi T."/>
        </authorList>
    </citation>
    <scope>NUCLEOTIDE SEQUENCE</scope>
    <source>
        <strain evidence="15">PS1010</strain>
    </source>
</reference>
<keyword evidence="5 12" id="KW-0418">Kinase</keyword>
<dbReference type="GO" id="GO:0005509">
    <property type="term" value="F:calcium ion binding"/>
    <property type="evidence" value="ECO:0007669"/>
    <property type="project" value="UniProtKB-UniRule"/>
</dbReference>
<accession>A0A9P1J4Y6</accession>
<evidence type="ECO:0000256" key="7">
    <source>
        <dbReference type="ARBA" id="ARBA00022840"/>
    </source>
</evidence>
<dbReference type="Gene3D" id="3.20.200.10">
    <property type="entry name" value="MHCK/EF2 kinase"/>
    <property type="match status" value="1"/>
</dbReference>
<name>A0A9P1J4Y6_9PELO</name>
<dbReference type="InterPro" id="IPR004166">
    <property type="entry name" value="a-kinase_dom"/>
</dbReference>
<keyword evidence="4 12" id="KW-0547">Nucleotide-binding</keyword>
<dbReference type="OrthoDB" id="301415at2759"/>